<evidence type="ECO:0000256" key="2">
    <source>
        <dbReference type="ARBA" id="ARBA00022475"/>
    </source>
</evidence>
<accession>A0A494XT41</accession>
<feature type="transmembrane region" description="Helical" evidence="6">
    <location>
        <begin position="137"/>
        <end position="155"/>
    </location>
</feature>
<reference evidence="7 8" key="1">
    <citation type="submission" date="2018-10" db="EMBL/GenBank/DDBJ databases">
        <title>Cohnella sp. M2MS4P-1, whole genome shotgun sequence.</title>
        <authorList>
            <person name="Tuo L."/>
        </authorList>
    </citation>
    <scope>NUCLEOTIDE SEQUENCE [LARGE SCALE GENOMIC DNA]</scope>
    <source>
        <strain evidence="7 8">M2MS4P-1</strain>
    </source>
</reference>
<evidence type="ECO:0000313" key="7">
    <source>
        <dbReference type="EMBL" id="RKP52992.1"/>
    </source>
</evidence>
<name>A0A494XT41_9BACL</name>
<organism evidence="7 8">
    <name type="scientific">Cohnella endophytica</name>
    <dbReference type="NCBI Taxonomy" id="2419778"/>
    <lineage>
        <taxon>Bacteria</taxon>
        <taxon>Bacillati</taxon>
        <taxon>Bacillota</taxon>
        <taxon>Bacilli</taxon>
        <taxon>Bacillales</taxon>
        <taxon>Paenibacillaceae</taxon>
        <taxon>Cohnella</taxon>
    </lineage>
</organism>
<dbReference type="InterPro" id="IPR001851">
    <property type="entry name" value="ABC_transp_permease"/>
</dbReference>
<dbReference type="GO" id="GO:0005886">
    <property type="term" value="C:plasma membrane"/>
    <property type="evidence" value="ECO:0007669"/>
    <property type="project" value="UniProtKB-SubCell"/>
</dbReference>
<evidence type="ECO:0000256" key="3">
    <source>
        <dbReference type="ARBA" id="ARBA00022692"/>
    </source>
</evidence>
<dbReference type="OrthoDB" id="9813906at2"/>
<evidence type="ECO:0000256" key="4">
    <source>
        <dbReference type="ARBA" id="ARBA00022989"/>
    </source>
</evidence>
<keyword evidence="8" id="KW-1185">Reference proteome</keyword>
<protein>
    <submittedName>
        <fullName evidence="7">ABC transporter permease</fullName>
    </submittedName>
</protein>
<feature type="transmembrane region" description="Helical" evidence="6">
    <location>
        <begin position="85"/>
        <end position="102"/>
    </location>
</feature>
<evidence type="ECO:0000256" key="1">
    <source>
        <dbReference type="ARBA" id="ARBA00004651"/>
    </source>
</evidence>
<feature type="transmembrane region" description="Helical" evidence="6">
    <location>
        <begin position="288"/>
        <end position="306"/>
    </location>
</feature>
<proteinExistence type="predicted"/>
<comment type="caution">
    <text evidence="7">The sequence shown here is derived from an EMBL/GenBank/DDBJ whole genome shotgun (WGS) entry which is preliminary data.</text>
</comment>
<keyword evidence="2" id="KW-1003">Cell membrane</keyword>
<keyword evidence="4 6" id="KW-1133">Transmembrane helix</keyword>
<dbReference type="CDD" id="cd06579">
    <property type="entry name" value="TM_PBP1_transp_AraH_like"/>
    <property type="match status" value="1"/>
</dbReference>
<keyword evidence="5 6" id="KW-0472">Membrane</keyword>
<evidence type="ECO:0000313" key="8">
    <source>
        <dbReference type="Proteomes" id="UP000282076"/>
    </source>
</evidence>
<dbReference type="GO" id="GO:0022857">
    <property type="term" value="F:transmembrane transporter activity"/>
    <property type="evidence" value="ECO:0007669"/>
    <property type="project" value="InterPro"/>
</dbReference>
<feature type="transmembrane region" description="Helical" evidence="6">
    <location>
        <begin position="60"/>
        <end position="78"/>
    </location>
</feature>
<dbReference type="RefSeq" id="WP_120977736.1">
    <property type="nucleotide sequence ID" value="NZ_RBZM01000006.1"/>
</dbReference>
<keyword evidence="3 6" id="KW-0812">Transmembrane</keyword>
<gene>
    <name evidence="7" type="ORF">D7Z26_14720</name>
</gene>
<feature type="transmembrane region" description="Helical" evidence="6">
    <location>
        <begin position="262"/>
        <end position="281"/>
    </location>
</feature>
<feature type="transmembrane region" description="Helical" evidence="6">
    <location>
        <begin position="312"/>
        <end position="331"/>
    </location>
</feature>
<dbReference type="EMBL" id="RBZM01000006">
    <property type="protein sequence ID" value="RKP52992.1"/>
    <property type="molecule type" value="Genomic_DNA"/>
</dbReference>
<comment type="subcellular location">
    <subcellularLocation>
        <location evidence="1">Cell membrane</location>
        <topology evidence="1">Multi-pass membrane protein</topology>
    </subcellularLocation>
</comment>
<evidence type="ECO:0000256" key="6">
    <source>
        <dbReference type="SAM" id="Phobius"/>
    </source>
</evidence>
<feature type="transmembrane region" description="Helical" evidence="6">
    <location>
        <begin position="175"/>
        <end position="201"/>
    </location>
</feature>
<feature type="transmembrane region" description="Helical" evidence="6">
    <location>
        <begin position="31"/>
        <end position="48"/>
    </location>
</feature>
<feature type="transmembrane region" description="Helical" evidence="6">
    <location>
        <begin position="108"/>
        <end position="132"/>
    </location>
</feature>
<evidence type="ECO:0000256" key="5">
    <source>
        <dbReference type="ARBA" id="ARBA00023136"/>
    </source>
</evidence>
<dbReference type="Pfam" id="PF02653">
    <property type="entry name" value="BPD_transp_2"/>
    <property type="match status" value="1"/>
</dbReference>
<dbReference type="Proteomes" id="UP000282076">
    <property type="component" value="Unassembled WGS sequence"/>
</dbReference>
<feature type="transmembrane region" description="Helical" evidence="6">
    <location>
        <begin position="230"/>
        <end position="250"/>
    </location>
</feature>
<dbReference type="AlphaFoldDB" id="A0A494XT41"/>
<dbReference type="PANTHER" id="PTHR32196">
    <property type="entry name" value="ABC TRANSPORTER PERMEASE PROTEIN YPHD-RELATED-RELATED"/>
    <property type="match status" value="1"/>
</dbReference>
<dbReference type="PANTHER" id="PTHR32196:SF72">
    <property type="entry name" value="RIBOSE IMPORT PERMEASE PROTEIN RBSC"/>
    <property type="match status" value="1"/>
</dbReference>
<sequence>MSANVQSASPTEGKASTGRTISALIAKFRELGLLAFIVILAVGVQFRNPSFLTWENLTDIATNTAILSILSVGMMLVIITRGIDLSIGATLAFAGMVSALTVKHNPGLNPVAALLIGVGIGIGCGLVIGFLVSWVKILPIIATLGIMNVFRGFTFEASGGKWVSAHQMPTSFKSIATGSFLGINNLILIAIVIYIVAYYFVSHTRTGRRIYAVGSNPDSAEVSGIRTGRILLLVYTIMGGLAGLAGVLWVSKFASAQGDTASGYELSVIAACVLGGVSIAGGVGKISGILLGSILLGILNNALPMINVSAFWQMFIQGAIILIAVLVNALVKRGIDRNNLMRRKI</sequence>